<evidence type="ECO:0000256" key="9">
    <source>
        <dbReference type="ARBA" id="ARBA00022840"/>
    </source>
</evidence>
<dbReference type="NCBIfam" id="TIGR00435">
    <property type="entry name" value="cysS"/>
    <property type="match status" value="1"/>
</dbReference>
<dbReference type="GO" id="GO:0005829">
    <property type="term" value="C:cytosol"/>
    <property type="evidence" value="ECO:0007669"/>
    <property type="project" value="TreeGrafter"/>
</dbReference>
<dbReference type="InterPro" id="IPR015803">
    <property type="entry name" value="Cys-tRNA-ligase"/>
</dbReference>
<dbReference type="InterPro" id="IPR032678">
    <property type="entry name" value="tRNA-synt_1_cat_dom"/>
</dbReference>
<dbReference type="Proteomes" id="UP000772181">
    <property type="component" value="Unassembled WGS sequence"/>
</dbReference>
<keyword evidence="11 12" id="KW-0030">Aminoacyl-tRNA synthetase</keyword>
<evidence type="ECO:0000313" key="14">
    <source>
        <dbReference type="EMBL" id="MBI4596100.1"/>
    </source>
</evidence>
<dbReference type="Gene3D" id="3.40.50.620">
    <property type="entry name" value="HUPs"/>
    <property type="match status" value="1"/>
</dbReference>
<evidence type="ECO:0000256" key="8">
    <source>
        <dbReference type="ARBA" id="ARBA00022833"/>
    </source>
</evidence>
<evidence type="ECO:0000256" key="10">
    <source>
        <dbReference type="ARBA" id="ARBA00022917"/>
    </source>
</evidence>
<dbReference type="InterPro" id="IPR009080">
    <property type="entry name" value="tRNAsynth_Ia_anticodon-bd"/>
</dbReference>
<sequence>MPIRILNTLTGTKEEFVSIKPNEVNMYVCGVTVYDLCHLGHARGAIIFDVIQKYFTYKGYKVNYVRNFTDIDDKIIKKAKEEGQDWKEIASRYIAEYYRDMDSLGVARATLEPKATEHITHMLKIIGILVKRGYAYQVPDGDVYFAVEKFPEYGKLSKRDLSELLAGARVEVDEQKLNPLDFVLWKRSKPGEPMWASPWGEGRPGWHIECSAMSMEYLGESFDIHGGGKDLIFPHHENEIAQSEAFSSGPYARYWIHNGFVNINQEKMSKSLGNVFTIRDLTKSFAPEAIRFFLLSTHYRSPIDFSYESINHSQRGLDRFYTMLLRLHDFLAQRRPDDASFPRKQERDLLTQDIHSFAEKRTEPKIRDDFISLLETQLGEFPVLFREAMDDDFNSALAISRLFDLLKVVNTVLDKSYELAKNAELRAVLAESLKTFLRFGQILGLFQMSPKAWFQTGKEQFEADLTPSAIEQTIEKRNEARREKNWALADEIRNDLAKKGIVLEDSPKGTSWKYKH</sequence>
<evidence type="ECO:0000256" key="11">
    <source>
        <dbReference type="ARBA" id="ARBA00023146"/>
    </source>
</evidence>
<dbReference type="Pfam" id="PF23493">
    <property type="entry name" value="CysS_C"/>
    <property type="match status" value="1"/>
</dbReference>
<gene>
    <name evidence="12" type="primary">cysS</name>
    <name evidence="14" type="ORF">HY730_06945</name>
</gene>
<comment type="similarity">
    <text evidence="2 12">Belongs to the class-I aminoacyl-tRNA synthetase family.</text>
</comment>
<dbReference type="GO" id="GO:0006423">
    <property type="term" value="P:cysteinyl-tRNA aminoacylation"/>
    <property type="evidence" value="ECO:0007669"/>
    <property type="project" value="UniProtKB-UniRule"/>
</dbReference>
<dbReference type="Pfam" id="PF01406">
    <property type="entry name" value="tRNA-synt_1e"/>
    <property type="match status" value="1"/>
</dbReference>
<comment type="subunit">
    <text evidence="3 12">Monomer.</text>
</comment>
<comment type="catalytic activity">
    <reaction evidence="12">
        <text>tRNA(Cys) + L-cysteine + ATP = L-cysteinyl-tRNA(Cys) + AMP + diphosphate</text>
        <dbReference type="Rhea" id="RHEA:17773"/>
        <dbReference type="Rhea" id="RHEA-COMP:9661"/>
        <dbReference type="Rhea" id="RHEA-COMP:9679"/>
        <dbReference type="ChEBI" id="CHEBI:30616"/>
        <dbReference type="ChEBI" id="CHEBI:33019"/>
        <dbReference type="ChEBI" id="CHEBI:35235"/>
        <dbReference type="ChEBI" id="CHEBI:78442"/>
        <dbReference type="ChEBI" id="CHEBI:78517"/>
        <dbReference type="ChEBI" id="CHEBI:456215"/>
        <dbReference type="EC" id="6.1.1.16"/>
    </reaction>
</comment>
<feature type="domain" description="Cysteinyl-tRNA synthetase class Ia DALR" evidence="13">
    <location>
        <begin position="384"/>
        <end position="454"/>
    </location>
</feature>
<evidence type="ECO:0000256" key="3">
    <source>
        <dbReference type="ARBA" id="ARBA00011245"/>
    </source>
</evidence>
<keyword evidence="10 12" id="KW-0648">Protein biosynthesis</keyword>
<dbReference type="GO" id="GO:0004817">
    <property type="term" value="F:cysteine-tRNA ligase activity"/>
    <property type="evidence" value="ECO:0007669"/>
    <property type="project" value="UniProtKB-UniRule"/>
</dbReference>
<evidence type="ECO:0000259" key="13">
    <source>
        <dbReference type="SMART" id="SM00840"/>
    </source>
</evidence>
<feature type="short sequence motif" description="'KMSKS' region" evidence="12">
    <location>
        <begin position="267"/>
        <end position="271"/>
    </location>
</feature>
<feature type="binding site" evidence="12">
    <location>
        <position position="235"/>
    </location>
    <ligand>
        <name>Zn(2+)</name>
        <dbReference type="ChEBI" id="CHEBI:29105"/>
    </ligand>
</feature>
<evidence type="ECO:0000256" key="12">
    <source>
        <dbReference type="HAMAP-Rule" id="MF_00041"/>
    </source>
</evidence>
<dbReference type="EC" id="6.1.1.16" evidence="12"/>
<dbReference type="SMART" id="SM00840">
    <property type="entry name" value="DALR_2"/>
    <property type="match status" value="1"/>
</dbReference>
<feature type="short sequence motif" description="'HIGH' region" evidence="12">
    <location>
        <begin position="31"/>
        <end position="41"/>
    </location>
</feature>
<dbReference type="SUPFAM" id="SSF52374">
    <property type="entry name" value="Nucleotidylyl transferase"/>
    <property type="match status" value="1"/>
</dbReference>
<dbReference type="PANTHER" id="PTHR10890:SF3">
    <property type="entry name" value="CYSTEINE--TRNA LIGASE, CYTOPLASMIC"/>
    <property type="match status" value="1"/>
</dbReference>
<feature type="binding site" evidence="12">
    <location>
        <position position="239"/>
    </location>
    <ligand>
        <name>Zn(2+)</name>
        <dbReference type="ChEBI" id="CHEBI:29105"/>
    </ligand>
</feature>
<comment type="cofactor">
    <cofactor evidence="12">
        <name>Zn(2+)</name>
        <dbReference type="ChEBI" id="CHEBI:29105"/>
    </cofactor>
    <text evidence="12">Binds 1 zinc ion per subunit.</text>
</comment>
<dbReference type="FunFam" id="3.40.50.620:FF:000009">
    <property type="entry name" value="Cysteine--tRNA ligase"/>
    <property type="match status" value="1"/>
</dbReference>
<protein>
    <recommendedName>
        <fullName evidence="12">Cysteine--tRNA ligase</fullName>
        <ecNumber evidence="12">6.1.1.16</ecNumber>
    </recommendedName>
    <alternativeName>
        <fullName evidence="12">Cysteinyl-tRNA synthetase</fullName>
        <shortName evidence="12">CysRS</shortName>
    </alternativeName>
</protein>
<dbReference type="InterPro" id="IPR024909">
    <property type="entry name" value="Cys-tRNA/MSH_ligase"/>
</dbReference>
<dbReference type="PANTHER" id="PTHR10890">
    <property type="entry name" value="CYSTEINYL-TRNA SYNTHETASE"/>
    <property type="match status" value="1"/>
</dbReference>
<comment type="caution">
    <text evidence="14">The sequence shown here is derived from an EMBL/GenBank/DDBJ whole genome shotgun (WGS) entry which is preliminary data.</text>
</comment>
<evidence type="ECO:0000313" key="15">
    <source>
        <dbReference type="Proteomes" id="UP000772181"/>
    </source>
</evidence>
<dbReference type="EMBL" id="JACQWF010000311">
    <property type="protein sequence ID" value="MBI4596100.1"/>
    <property type="molecule type" value="Genomic_DNA"/>
</dbReference>
<evidence type="ECO:0000256" key="1">
    <source>
        <dbReference type="ARBA" id="ARBA00004496"/>
    </source>
</evidence>
<keyword evidence="6 12" id="KW-0479">Metal-binding</keyword>
<keyword evidence="7 12" id="KW-0547">Nucleotide-binding</keyword>
<reference evidence="14" key="1">
    <citation type="submission" date="2020-07" db="EMBL/GenBank/DDBJ databases">
        <title>Huge and variable diversity of episymbiotic CPR bacteria and DPANN archaea in groundwater ecosystems.</title>
        <authorList>
            <person name="He C.Y."/>
            <person name="Keren R."/>
            <person name="Whittaker M."/>
            <person name="Farag I.F."/>
            <person name="Doudna J."/>
            <person name="Cate J.H.D."/>
            <person name="Banfield J.F."/>
        </authorList>
    </citation>
    <scope>NUCLEOTIDE SEQUENCE</scope>
    <source>
        <strain evidence="14">NC_groundwater_1482_Ag_S-0.65um_47_24</strain>
    </source>
</reference>
<dbReference type="HAMAP" id="MF_00041">
    <property type="entry name" value="Cys_tRNA_synth"/>
    <property type="match status" value="1"/>
</dbReference>
<dbReference type="AlphaFoldDB" id="A0A933LQF7"/>
<keyword evidence="4 12" id="KW-0963">Cytoplasm</keyword>
<dbReference type="Pfam" id="PF09190">
    <property type="entry name" value="DALR_2"/>
    <property type="match status" value="1"/>
</dbReference>
<dbReference type="GO" id="GO:0005524">
    <property type="term" value="F:ATP binding"/>
    <property type="evidence" value="ECO:0007669"/>
    <property type="project" value="UniProtKB-UniRule"/>
</dbReference>
<dbReference type="PRINTS" id="PR00983">
    <property type="entry name" value="TRNASYNTHCYS"/>
</dbReference>
<evidence type="ECO:0000256" key="7">
    <source>
        <dbReference type="ARBA" id="ARBA00022741"/>
    </source>
</evidence>
<keyword evidence="9 12" id="KW-0067">ATP-binding</keyword>
<feature type="binding site" evidence="12">
    <location>
        <position position="29"/>
    </location>
    <ligand>
        <name>Zn(2+)</name>
        <dbReference type="ChEBI" id="CHEBI:29105"/>
    </ligand>
</feature>
<organism evidence="14 15">
    <name type="scientific">Tectimicrobiota bacterium</name>
    <dbReference type="NCBI Taxonomy" id="2528274"/>
    <lineage>
        <taxon>Bacteria</taxon>
        <taxon>Pseudomonadati</taxon>
        <taxon>Nitrospinota/Tectimicrobiota group</taxon>
        <taxon>Candidatus Tectimicrobiota</taxon>
    </lineage>
</organism>
<dbReference type="GO" id="GO:0008270">
    <property type="term" value="F:zinc ion binding"/>
    <property type="evidence" value="ECO:0007669"/>
    <property type="project" value="UniProtKB-UniRule"/>
</dbReference>
<dbReference type="InterPro" id="IPR014729">
    <property type="entry name" value="Rossmann-like_a/b/a_fold"/>
</dbReference>
<dbReference type="Gene3D" id="1.20.120.1910">
    <property type="entry name" value="Cysteine-tRNA ligase, C-terminal anti-codon recognition domain"/>
    <property type="match status" value="1"/>
</dbReference>
<keyword evidence="5 12" id="KW-0436">Ligase</keyword>
<comment type="subcellular location">
    <subcellularLocation>
        <location evidence="1 12">Cytoplasm</location>
    </subcellularLocation>
</comment>
<name>A0A933LQF7_UNCTE</name>
<evidence type="ECO:0000256" key="5">
    <source>
        <dbReference type="ARBA" id="ARBA00022598"/>
    </source>
</evidence>
<accession>A0A933LQF7</accession>
<dbReference type="InterPro" id="IPR056411">
    <property type="entry name" value="CysS_C"/>
</dbReference>
<dbReference type="CDD" id="cd00672">
    <property type="entry name" value="CysRS_core"/>
    <property type="match status" value="1"/>
</dbReference>
<keyword evidence="8 12" id="KW-0862">Zinc</keyword>
<feature type="binding site" evidence="12">
    <location>
        <position position="270"/>
    </location>
    <ligand>
        <name>ATP</name>
        <dbReference type="ChEBI" id="CHEBI:30616"/>
    </ligand>
</feature>
<evidence type="ECO:0000256" key="2">
    <source>
        <dbReference type="ARBA" id="ARBA00005594"/>
    </source>
</evidence>
<evidence type="ECO:0000256" key="6">
    <source>
        <dbReference type="ARBA" id="ARBA00022723"/>
    </source>
</evidence>
<feature type="binding site" evidence="12">
    <location>
        <position position="210"/>
    </location>
    <ligand>
        <name>Zn(2+)</name>
        <dbReference type="ChEBI" id="CHEBI:29105"/>
    </ligand>
</feature>
<dbReference type="SUPFAM" id="SSF47323">
    <property type="entry name" value="Anticodon-binding domain of a subclass of class I aminoacyl-tRNA synthetases"/>
    <property type="match status" value="1"/>
</dbReference>
<evidence type="ECO:0000256" key="4">
    <source>
        <dbReference type="ARBA" id="ARBA00022490"/>
    </source>
</evidence>
<proteinExistence type="inferred from homology"/>
<dbReference type="InterPro" id="IPR015273">
    <property type="entry name" value="Cys-tRNA-synt_Ia_DALR"/>
</dbReference>